<feature type="domain" description="DUF4706" evidence="4">
    <location>
        <begin position="233"/>
        <end position="270"/>
    </location>
</feature>
<protein>
    <recommendedName>
        <fullName evidence="4">DUF4706 domain-containing protein</fullName>
    </recommendedName>
</protein>
<dbReference type="VEuPathDB" id="VectorBase:ASTEI20_036160"/>
<dbReference type="Proteomes" id="UP000076408">
    <property type="component" value="Unassembled WGS sequence"/>
</dbReference>
<dbReference type="VEuPathDB" id="VectorBase:ASTEI09383"/>
<dbReference type="GO" id="GO:0006123">
    <property type="term" value="P:mitochondrial electron transport, cytochrome c to oxygen"/>
    <property type="evidence" value="ECO:0007669"/>
    <property type="project" value="InterPro"/>
</dbReference>
<dbReference type="GO" id="GO:0046872">
    <property type="term" value="F:metal ion binding"/>
    <property type="evidence" value="ECO:0007669"/>
    <property type="project" value="UniProtKB-KW"/>
</dbReference>
<feature type="binding site" evidence="3">
    <location>
        <position position="116"/>
    </location>
    <ligand>
        <name>Zn(2+)</name>
        <dbReference type="ChEBI" id="CHEBI:29105"/>
    </ligand>
</feature>
<dbReference type="STRING" id="30069.A0A182YLP7"/>
<keyword evidence="6" id="KW-1185">Reference proteome</keyword>
<keyword evidence="2 3" id="KW-0862">Zinc</keyword>
<dbReference type="GO" id="GO:0045277">
    <property type="term" value="C:respiratory chain complex IV"/>
    <property type="evidence" value="ECO:0007669"/>
    <property type="project" value="InterPro"/>
</dbReference>
<dbReference type="VEuPathDB" id="VectorBase:ASTE009071"/>
<dbReference type="InterPro" id="IPR031600">
    <property type="entry name" value="DUF4706"/>
</dbReference>
<dbReference type="Gene3D" id="2.60.11.10">
    <property type="entry name" value="Cytochrome c oxidase, subunit Vb"/>
    <property type="match status" value="1"/>
</dbReference>
<dbReference type="EnsemblMetazoa" id="ASTEI09383-RA">
    <property type="protein sequence ID" value="ASTEI09383-PA"/>
    <property type="gene ID" value="ASTEI09383"/>
</dbReference>
<reference evidence="5" key="2">
    <citation type="submission" date="2020-05" db="UniProtKB">
        <authorList>
            <consortium name="EnsemblMetazoa"/>
        </authorList>
    </citation>
    <scope>IDENTIFICATION</scope>
    <source>
        <strain evidence="5">Indian</strain>
    </source>
</reference>
<accession>A0A182YLP7</accession>
<evidence type="ECO:0000313" key="6">
    <source>
        <dbReference type="Proteomes" id="UP000076408"/>
    </source>
</evidence>
<reference evidence="6" key="1">
    <citation type="journal article" date="2014" name="Genome Biol.">
        <title>Genome analysis of a major urban malaria vector mosquito, Anopheles stephensi.</title>
        <authorList>
            <person name="Jiang X."/>
            <person name="Peery A."/>
            <person name="Hall A.B."/>
            <person name="Sharma A."/>
            <person name="Chen X.G."/>
            <person name="Waterhouse R.M."/>
            <person name="Komissarov A."/>
            <person name="Riehle M.M."/>
            <person name="Shouche Y."/>
            <person name="Sharakhova M.V."/>
            <person name="Lawson D."/>
            <person name="Pakpour N."/>
            <person name="Arensburger P."/>
            <person name="Davidson V.L."/>
            <person name="Eiglmeier K."/>
            <person name="Emrich S."/>
            <person name="George P."/>
            <person name="Kennedy R.C."/>
            <person name="Mane S.P."/>
            <person name="Maslen G."/>
            <person name="Oringanje C."/>
            <person name="Qi Y."/>
            <person name="Settlage R."/>
            <person name="Tojo M."/>
            <person name="Tubio J.M."/>
            <person name="Unger M.F."/>
            <person name="Wang B."/>
            <person name="Vernick K.D."/>
            <person name="Ribeiro J.M."/>
            <person name="James A.A."/>
            <person name="Michel K."/>
            <person name="Riehle M.A."/>
            <person name="Luckhart S."/>
            <person name="Sharakhov I.V."/>
            <person name="Tu Z."/>
        </authorList>
    </citation>
    <scope>NUCLEOTIDE SEQUENCE [LARGE SCALE GENOMIC DNA]</scope>
    <source>
        <strain evidence="6">Indian</strain>
    </source>
</reference>
<dbReference type="PANTHER" id="PTHR10122:SF0">
    <property type="entry name" value="CYTOCHROME C OXIDASE SUBUNIT 5B, ISOFORM A-RELATED"/>
    <property type="match status" value="1"/>
</dbReference>
<dbReference type="PROSITE" id="PS51359">
    <property type="entry name" value="COX5B_2"/>
    <property type="match status" value="1"/>
</dbReference>
<dbReference type="Pfam" id="PF15797">
    <property type="entry name" value="DUF4706"/>
    <property type="match status" value="2"/>
</dbReference>
<dbReference type="PANTHER" id="PTHR10122">
    <property type="entry name" value="CYTOCHROME C OXIDASE SUBUNIT 5B, MITOCHONDRIAL"/>
    <property type="match status" value="1"/>
</dbReference>
<feature type="binding site" evidence="3">
    <location>
        <position position="140"/>
    </location>
    <ligand>
        <name>Zn(2+)</name>
        <dbReference type="ChEBI" id="CHEBI:29105"/>
    </ligand>
</feature>
<feature type="binding site" evidence="3">
    <location>
        <position position="118"/>
    </location>
    <ligand>
        <name>Zn(2+)</name>
        <dbReference type="ChEBI" id="CHEBI:29105"/>
    </ligand>
</feature>
<sequence length="459" mass="50975">AVREKPLRKVQSPRPTTKRHLFTFPVAYKATTPMASLCGRIVLAAAKRNVTYTPVRFCKMMNDPIEHATGIEKRELLAKQAGNPDPFDMRVFKRGPGTKDSPNLIPSAFDARLVGCVCEEDQTYVQWMWLYQGQPKRCECGHWFKLVEKAPIALDIDEIRGAYEHIWDDLSREEQMEIVNETIIKPELALKYFDNFSTSTDSLQRILGTDDDEPNSGEEDRNANLYDGKRLQTFQYVRTGRKVVTDDSVGLYRDEHSAPFAHKTKSQINLTIFPPERDGKDGGKAVDASAKAAGLLAKKLLLKSPKLDDAGGAALAKGNGAAALMKGLPRKGRDEPSAKELPAYDSEQNIILTEEAYGTKATGAGFLSKFNNLIFNQAPMEMTTAASAASINGSDEIDGTLEQDEFDTDNDKVNLFSKSSKTECLHRAPSSSVEEDDKNYDELNSLLGNSKGFDFLNNW</sequence>
<feature type="domain" description="DUF4706" evidence="4">
    <location>
        <begin position="152"/>
        <end position="195"/>
    </location>
</feature>
<dbReference type="Pfam" id="PF01215">
    <property type="entry name" value="COX5B"/>
    <property type="match status" value="1"/>
</dbReference>
<dbReference type="SUPFAM" id="SSF57802">
    <property type="entry name" value="Rubredoxin-like"/>
    <property type="match status" value="1"/>
</dbReference>
<dbReference type="AlphaFoldDB" id="A0A182YLP7"/>
<dbReference type="GO" id="GO:0005740">
    <property type="term" value="C:mitochondrial envelope"/>
    <property type="evidence" value="ECO:0007669"/>
    <property type="project" value="InterPro"/>
</dbReference>
<dbReference type="InterPro" id="IPR002124">
    <property type="entry name" value="Cyt_c_oxidase_su5b"/>
</dbReference>
<evidence type="ECO:0000256" key="3">
    <source>
        <dbReference type="PIRSR" id="PIRSR602124-1"/>
    </source>
</evidence>
<dbReference type="FunFam" id="2.60.11.10:FF:000004">
    <property type="entry name" value="Cytochrome c oxidase subunit 5B"/>
    <property type="match status" value="1"/>
</dbReference>
<dbReference type="InterPro" id="IPR036972">
    <property type="entry name" value="Cyt_c_oxidase_su5b_sf"/>
</dbReference>
<evidence type="ECO:0000259" key="4">
    <source>
        <dbReference type="Pfam" id="PF15797"/>
    </source>
</evidence>
<name>A0A182YLP7_ANOST</name>
<evidence type="ECO:0000313" key="5">
    <source>
        <dbReference type="EnsemblMetazoa" id="ASTEI09383-PA"/>
    </source>
</evidence>
<feature type="binding site" evidence="3">
    <location>
        <position position="138"/>
    </location>
    <ligand>
        <name>Zn(2+)</name>
        <dbReference type="ChEBI" id="CHEBI:29105"/>
    </ligand>
</feature>
<keyword evidence="1 3" id="KW-0479">Metal-binding</keyword>
<proteinExistence type="predicted"/>
<evidence type="ECO:0000256" key="1">
    <source>
        <dbReference type="ARBA" id="ARBA00022723"/>
    </source>
</evidence>
<organism evidence="5 6">
    <name type="scientific">Anopheles stephensi</name>
    <name type="common">Indo-Pakistan malaria mosquito</name>
    <dbReference type="NCBI Taxonomy" id="30069"/>
    <lineage>
        <taxon>Eukaryota</taxon>
        <taxon>Metazoa</taxon>
        <taxon>Ecdysozoa</taxon>
        <taxon>Arthropoda</taxon>
        <taxon>Hexapoda</taxon>
        <taxon>Insecta</taxon>
        <taxon>Pterygota</taxon>
        <taxon>Neoptera</taxon>
        <taxon>Endopterygota</taxon>
        <taxon>Diptera</taxon>
        <taxon>Nematocera</taxon>
        <taxon>Culicoidea</taxon>
        <taxon>Culicidae</taxon>
        <taxon>Anophelinae</taxon>
        <taxon>Anopheles</taxon>
    </lineage>
</organism>
<dbReference type="CDD" id="cd00924">
    <property type="entry name" value="Cyt_c_Oxidase_Vb"/>
    <property type="match status" value="1"/>
</dbReference>
<evidence type="ECO:0000256" key="2">
    <source>
        <dbReference type="ARBA" id="ARBA00022833"/>
    </source>
</evidence>